<dbReference type="EMBL" id="CM037155">
    <property type="protein sequence ID" value="KAH7847286.1"/>
    <property type="molecule type" value="Genomic_DNA"/>
</dbReference>
<reference evidence="1 2" key="1">
    <citation type="journal article" date="2021" name="Hortic Res">
        <title>High-quality reference genome and annotation aids understanding of berry development for evergreen blueberry (Vaccinium darrowii).</title>
        <authorList>
            <person name="Yu J."/>
            <person name="Hulse-Kemp A.M."/>
            <person name="Babiker E."/>
            <person name="Staton M."/>
        </authorList>
    </citation>
    <scope>NUCLEOTIDE SEQUENCE [LARGE SCALE GENOMIC DNA]</scope>
    <source>
        <strain evidence="2">cv. NJ 8807/NJ 8810</strain>
        <tissue evidence="1">Young leaf</tissue>
    </source>
</reference>
<evidence type="ECO:0000313" key="1">
    <source>
        <dbReference type="EMBL" id="KAH7847286.1"/>
    </source>
</evidence>
<organism evidence="1 2">
    <name type="scientific">Vaccinium darrowii</name>
    <dbReference type="NCBI Taxonomy" id="229202"/>
    <lineage>
        <taxon>Eukaryota</taxon>
        <taxon>Viridiplantae</taxon>
        <taxon>Streptophyta</taxon>
        <taxon>Embryophyta</taxon>
        <taxon>Tracheophyta</taxon>
        <taxon>Spermatophyta</taxon>
        <taxon>Magnoliopsida</taxon>
        <taxon>eudicotyledons</taxon>
        <taxon>Gunneridae</taxon>
        <taxon>Pentapetalae</taxon>
        <taxon>asterids</taxon>
        <taxon>Ericales</taxon>
        <taxon>Ericaceae</taxon>
        <taxon>Vaccinioideae</taxon>
        <taxon>Vaccinieae</taxon>
        <taxon>Vaccinium</taxon>
    </lineage>
</organism>
<dbReference type="Proteomes" id="UP000828048">
    <property type="component" value="Chromosome 5"/>
</dbReference>
<keyword evidence="2" id="KW-1185">Reference proteome</keyword>
<accession>A0ACB7Y1J4</accession>
<evidence type="ECO:0000313" key="2">
    <source>
        <dbReference type="Proteomes" id="UP000828048"/>
    </source>
</evidence>
<comment type="caution">
    <text evidence="1">The sequence shown here is derived from an EMBL/GenBank/DDBJ whole genome shotgun (WGS) entry which is preliminary data.</text>
</comment>
<sequence>MKQSNKVEVHVVVPLTCPWSGGRFPLGFSPFDSLITSKWMVLILWQNTLAAKETSRVINIMLFGRIPSRKPWYLFALVLEQLIFNSKLGLASPKPATDEDYAAILGVIGHELSTLYELRFCVSPACWEVVFAGTHITLVVIWASSSYFYYQAHNIAVAQVGGSHFPSSALMELDDSTLIYLVIGCPVQSFSQRMVIIFLSISVASCHHCSAYVCSDSLLLFCIAALL</sequence>
<gene>
    <name evidence="1" type="ORF">Vadar_024261</name>
</gene>
<protein>
    <submittedName>
        <fullName evidence="1">Uncharacterized protein</fullName>
    </submittedName>
</protein>
<proteinExistence type="predicted"/>
<name>A0ACB7Y1J4_9ERIC</name>